<name>A0A8X6NEB2_NEPPI</name>
<evidence type="ECO:0000256" key="1">
    <source>
        <dbReference type="SAM" id="MobiDB-lite"/>
    </source>
</evidence>
<dbReference type="AlphaFoldDB" id="A0A8X6NEB2"/>
<protein>
    <submittedName>
        <fullName evidence="2">Uncharacterized protein</fullName>
    </submittedName>
</protein>
<evidence type="ECO:0000313" key="2">
    <source>
        <dbReference type="EMBL" id="GFT10668.1"/>
    </source>
</evidence>
<accession>A0A8X6NEB2</accession>
<evidence type="ECO:0000313" key="3">
    <source>
        <dbReference type="Proteomes" id="UP000887013"/>
    </source>
</evidence>
<keyword evidence="3" id="KW-1185">Reference proteome</keyword>
<reference evidence="2" key="1">
    <citation type="submission" date="2020-08" db="EMBL/GenBank/DDBJ databases">
        <title>Multicomponent nature underlies the extraordinary mechanical properties of spider dragline silk.</title>
        <authorList>
            <person name="Kono N."/>
            <person name="Nakamura H."/>
            <person name="Mori M."/>
            <person name="Yoshida Y."/>
            <person name="Ohtoshi R."/>
            <person name="Malay A.D."/>
            <person name="Moran D.A.P."/>
            <person name="Tomita M."/>
            <person name="Numata K."/>
            <person name="Arakawa K."/>
        </authorList>
    </citation>
    <scope>NUCLEOTIDE SEQUENCE</scope>
</reference>
<proteinExistence type="predicted"/>
<feature type="region of interest" description="Disordered" evidence="1">
    <location>
        <begin position="1"/>
        <end position="23"/>
    </location>
</feature>
<dbReference type="Proteomes" id="UP000887013">
    <property type="component" value="Unassembled WGS sequence"/>
</dbReference>
<comment type="caution">
    <text evidence="2">The sequence shown here is derived from an EMBL/GenBank/DDBJ whole genome shotgun (WGS) entry which is preliminary data.</text>
</comment>
<organism evidence="2 3">
    <name type="scientific">Nephila pilipes</name>
    <name type="common">Giant wood spider</name>
    <name type="synonym">Nephila maculata</name>
    <dbReference type="NCBI Taxonomy" id="299642"/>
    <lineage>
        <taxon>Eukaryota</taxon>
        <taxon>Metazoa</taxon>
        <taxon>Ecdysozoa</taxon>
        <taxon>Arthropoda</taxon>
        <taxon>Chelicerata</taxon>
        <taxon>Arachnida</taxon>
        <taxon>Araneae</taxon>
        <taxon>Araneomorphae</taxon>
        <taxon>Entelegynae</taxon>
        <taxon>Araneoidea</taxon>
        <taxon>Nephilidae</taxon>
        <taxon>Nephila</taxon>
    </lineage>
</organism>
<dbReference type="EMBL" id="BMAW01008854">
    <property type="protein sequence ID" value="GFT10668.1"/>
    <property type="molecule type" value="Genomic_DNA"/>
</dbReference>
<feature type="compositionally biased region" description="Basic and acidic residues" evidence="1">
    <location>
        <begin position="9"/>
        <end position="23"/>
    </location>
</feature>
<sequence>MTLRAVAPIERKKSKDRRGRETTLKSNTFWGSQITMMTICQKRHQSIFFWKVLDIHRLQGASVVGRRVKVWDRKVVEF</sequence>
<gene>
    <name evidence="2" type="ORF">NPIL_215771</name>
</gene>